<evidence type="ECO:0000313" key="1">
    <source>
        <dbReference type="EMBL" id="NMW65985.1"/>
    </source>
</evidence>
<organism evidence="1 2">
    <name type="scientific">Mobiluncus mulieris</name>
    <dbReference type="NCBI Taxonomy" id="2052"/>
    <lineage>
        <taxon>Bacteria</taxon>
        <taxon>Bacillati</taxon>
        <taxon>Actinomycetota</taxon>
        <taxon>Actinomycetes</taxon>
        <taxon>Actinomycetales</taxon>
        <taxon>Actinomycetaceae</taxon>
        <taxon>Mobiluncus</taxon>
    </lineage>
</organism>
<evidence type="ECO:0008006" key="3">
    <source>
        <dbReference type="Google" id="ProtNLM"/>
    </source>
</evidence>
<dbReference type="RefSeq" id="WP_169772484.1">
    <property type="nucleotide sequence ID" value="NZ_JABCUR010000014.1"/>
</dbReference>
<accession>A0A7Y0U328</accession>
<dbReference type="EMBL" id="JABCUR010000014">
    <property type="protein sequence ID" value="NMW65985.1"/>
    <property type="molecule type" value="Genomic_DNA"/>
</dbReference>
<name>A0A7Y0U328_9ACTO</name>
<evidence type="ECO:0000313" key="2">
    <source>
        <dbReference type="Proteomes" id="UP000578252"/>
    </source>
</evidence>
<reference evidence="1 2" key="1">
    <citation type="submission" date="2020-04" db="EMBL/GenBank/DDBJ databases">
        <title>Antimicrobial susceptibility and clonality of vaginal-derived multi-drug resistant Mobiluncus isolates in China.</title>
        <authorList>
            <person name="Zhang X."/>
        </authorList>
    </citation>
    <scope>NUCLEOTIDE SEQUENCE [LARGE SCALE GENOMIC DNA]</scope>
    <source>
        <strain evidence="1 2">13</strain>
    </source>
</reference>
<protein>
    <recommendedName>
        <fullName evidence="3">Head-to-tail stopper</fullName>
    </recommendedName>
</protein>
<proteinExistence type="predicted"/>
<sequence>MLEIAGSEPICFNHPERFERLRPGVEPDPYDPDAAGVPTWDKPDILVFEGFLTESTSTITPDAVRGQVATSGVLTVADPNVDIQVGDRIRQGDRLWQVTGRPAKDKNPFTGWQPTLEATVAQYEG</sequence>
<comment type="caution">
    <text evidence="1">The sequence shown here is derived from an EMBL/GenBank/DDBJ whole genome shotgun (WGS) entry which is preliminary data.</text>
</comment>
<dbReference type="Proteomes" id="UP000578252">
    <property type="component" value="Unassembled WGS sequence"/>
</dbReference>
<dbReference type="AlphaFoldDB" id="A0A7Y0U328"/>
<gene>
    <name evidence="1" type="ORF">HHJ78_10865</name>
</gene>